<dbReference type="SUPFAM" id="SSF103473">
    <property type="entry name" value="MFS general substrate transporter"/>
    <property type="match status" value="1"/>
</dbReference>
<organism evidence="2 3">
    <name type="scientific">Babesia gibsoni</name>
    <dbReference type="NCBI Taxonomy" id="33632"/>
    <lineage>
        <taxon>Eukaryota</taxon>
        <taxon>Sar</taxon>
        <taxon>Alveolata</taxon>
        <taxon>Apicomplexa</taxon>
        <taxon>Aconoidasida</taxon>
        <taxon>Piroplasmida</taxon>
        <taxon>Babesiidae</taxon>
        <taxon>Babesia</taxon>
    </lineage>
</organism>
<reference evidence="2" key="1">
    <citation type="submission" date="2023-08" db="EMBL/GenBank/DDBJ databases">
        <title>Draft sequence of the Babesia gibsoni genome.</title>
        <authorList>
            <person name="Yamagishi J.Y."/>
            <person name="Xuan X.X."/>
        </authorList>
    </citation>
    <scope>NUCLEOTIDE SEQUENCE</scope>
    <source>
        <strain evidence="2">Azabu</strain>
    </source>
</reference>
<sequence>MPATYSNTAVVLYYVVSFIGGYNMQMLQASMKALQMRLEFPPSSLSSLASAQFLSFLVFGCIWATLMKKKKCNHLLSLAMCISGITAILMGCVSSYPLVMALTILNACGTAATIPVSINILKNRFSSNPILFQGSWWAVYCFGRFSSAILTSHFSTKSLYGQYAWRLLYIILGYVWLIMSVPVCYRMVKADGRDTQSKAHADEQENETFWLSVVVKYTSDISFVVIPELALYLEQSDFPDDVVIRGLVVVHMGSIIGAFLGGFTTDVLHHILQNKSSIVFAVGVSMAFLHISAMIACLWRPLIGLTF</sequence>
<accession>A0AAD8PD57</accession>
<keyword evidence="1" id="KW-0472">Membrane</keyword>
<keyword evidence="1" id="KW-0812">Transmembrane</keyword>
<name>A0AAD8PD57_BABGI</name>
<dbReference type="Gene3D" id="1.20.1250.20">
    <property type="entry name" value="MFS general substrate transporter like domains"/>
    <property type="match status" value="1"/>
</dbReference>
<dbReference type="EMBL" id="JAVEPI010000004">
    <property type="protein sequence ID" value="KAK1442384.1"/>
    <property type="molecule type" value="Genomic_DNA"/>
</dbReference>
<feature type="transmembrane region" description="Helical" evidence="1">
    <location>
        <begin position="167"/>
        <end position="188"/>
    </location>
</feature>
<comment type="caution">
    <text evidence="2">The sequence shown here is derived from an EMBL/GenBank/DDBJ whole genome shotgun (WGS) entry which is preliminary data.</text>
</comment>
<feature type="transmembrane region" description="Helical" evidence="1">
    <location>
        <begin position="78"/>
        <end position="98"/>
    </location>
</feature>
<gene>
    <name evidence="2" type="ORF">BgAZ_404140</name>
</gene>
<dbReference type="InterPro" id="IPR036259">
    <property type="entry name" value="MFS_trans_sf"/>
</dbReference>
<evidence type="ECO:0000313" key="2">
    <source>
        <dbReference type="EMBL" id="KAK1442384.1"/>
    </source>
</evidence>
<dbReference type="Pfam" id="PF07690">
    <property type="entry name" value="MFS_1"/>
    <property type="match status" value="1"/>
</dbReference>
<dbReference type="GO" id="GO:0022857">
    <property type="term" value="F:transmembrane transporter activity"/>
    <property type="evidence" value="ECO:0007669"/>
    <property type="project" value="InterPro"/>
</dbReference>
<keyword evidence="3" id="KW-1185">Reference proteome</keyword>
<evidence type="ECO:0000313" key="3">
    <source>
        <dbReference type="Proteomes" id="UP001230268"/>
    </source>
</evidence>
<evidence type="ECO:0000256" key="1">
    <source>
        <dbReference type="SAM" id="Phobius"/>
    </source>
</evidence>
<proteinExistence type="predicted"/>
<protein>
    <recommendedName>
        <fullName evidence="4">Major facilitator superfamily (MFS) profile domain-containing protein</fullName>
    </recommendedName>
</protein>
<evidence type="ECO:0008006" key="4">
    <source>
        <dbReference type="Google" id="ProtNLM"/>
    </source>
</evidence>
<keyword evidence="1" id="KW-1133">Transmembrane helix</keyword>
<feature type="transmembrane region" description="Helical" evidence="1">
    <location>
        <begin position="277"/>
        <end position="302"/>
    </location>
</feature>
<dbReference type="AlphaFoldDB" id="A0AAD8PD57"/>
<dbReference type="InterPro" id="IPR011701">
    <property type="entry name" value="MFS"/>
</dbReference>
<dbReference type="Proteomes" id="UP001230268">
    <property type="component" value="Unassembled WGS sequence"/>
</dbReference>
<feature type="transmembrane region" description="Helical" evidence="1">
    <location>
        <begin position="242"/>
        <end position="265"/>
    </location>
</feature>
<feature type="transmembrane region" description="Helical" evidence="1">
    <location>
        <begin position="7"/>
        <end position="25"/>
    </location>
</feature>
<feature type="transmembrane region" description="Helical" evidence="1">
    <location>
        <begin position="209"/>
        <end position="230"/>
    </location>
</feature>
<feature type="transmembrane region" description="Helical" evidence="1">
    <location>
        <begin position="45"/>
        <end position="66"/>
    </location>
</feature>
<feature type="transmembrane region" description="Helical" evidence="1">
    <location>
        <begin position="134"/>
        <end position="155"/>
    </location>
</feature>
<feature type="transmembrane region" description="Helical" evidence="1">
    <location>
        <begin position="104"/>
        <end position="122"/>
    </location>
</feature>